<evidence type="ECO:0000313" key="9">
    <source>
        <dbReference type="Proteomes" id="UP000001449"/>
    </source>
</evidence>
<dbReference type="GO" id="GO:0006511">
    <property type="term" value="P:ubiquitin-dependent protein catabolic process"/>
    <property type="evidence" value="ECO:0000318"/>
    <property type="project" value="GO_Central"/>
</dbReference>
<dbReference type="GO" id="GO:0008270">
    <property type="term" value="F:zinc ion binding"/>
    <property type="evidence" value="ECO:0007669"/>
    <property type="project" value="UniProtKB-KW"/>
</dbReference>
<dbReference type="CDD" id="cd16448">
    <property type="entry name" value="RING-H2"/>
    <property type="match status" value="1"/>
</dbReference>
<reference evidence="8 9" key="1">
    <citation type="journal article" date="2004" name="Science">
        <title>The genome of the diatom Thalassiosira pseudonana: ecology, evolution, and metabolism.</title>
        <authorList>
            <person name="Armbrust E.V."/>
            <person name="Berges J.A."/>
            <person name="Bowler C."/>
            <person name="Green B.R."/>
            <person name="Martinez D."/>
            <person name="Putnam N.H."/>
            <person name="Zhou S."/>
            <person name="Allen A.E."/>
            <person name="Apt K.E."/>
            <person name="Bechner M."/>
            <person name="Brzezinski M.A."/>
            <person name="Chaal B.K."/>
            <person name="Chiovitti A."/>
            <person name="Davis A.K."/>
            <person name="Demarest M.S."/>
            <person name="Detter J.C."/>
            <person name="Glavina T."/>
            <person name="Goodstein D."/>
            <person name="Hadi M.Z."/>
            <person name="Hellsten U."/>
            <person name="Hildebrand M."/>
            <person name="Jenkins B.D."/>
            <person name="Jurka J."/>
            <person name="Kapitonov V.V."/>
            <person name="Kroger N."/>
            <person name="Lau W.W."/>
            <person name="Lane T.W."/>
            <person name="Larimer F.W."/>
            <person name="Lippmeier J.C."/>
            <person name="Lucas S."/>
            <person name="Medina M."/>
            <person name="Montsant A."/>
            <person name="Obornik M."/>
            <person name="Parker M.S."/>
            <person name="Palenik B."/>
            <person name="Pazour G.J."/>
            <person name="Richardson P.M."/>
            <person name="Rynearson T.A."/>
            <person name="Saito M.A."/>
            <person name="Schwartz D.C."/>
            <person name="Thamatrakoln K."/>
            <person name="Valentin K."/>
            <person name="Vardi A."/>
            <person name="Wilkerson F.P."/>
            <person name="Rokhsar D.S."/>
        </authorList>
    </citation>
    <scope>NUCLEOTIDE SEQUENCE [LARGE SCALE GENOMIC DNA]</scope>
    <source>
        <strain evidence="8 9">CCMP1335</strain>
    </source>
</reference>
<evidence type="ECO:0000256" key="6">
    <source>
        <dbReference type="SAM" id="Phobius"/>
    </source>
</evidence>
<keyword evidence="6" id="KW-1133">Transmembrane helix</keyword>
<evidence type="ECO:0000313" key="8">
    <source>
        <dbReference type="EMBL" id="EED94771.1"/>
    </source>
</evidence>
<keyword evidence="3" id="KW-0862">Zinc</keyword>
<feature type="compositionally biased region" description="Polar residues" evidence="5">
    <location>
        <begin position="755"/>
        <end position="790"/>
    </location>
</feature>
<keyword evidence="6" id="KW-0472">Membrane</keyword>
<feature type="compositionally biased region" description="Polar residues" evidence="5">
    <location>
        <begin position="674"/>
        <end position="698"/>
    </location>
</feature>
<feature type="domain" description="RING-type" evidence="7">
    <location>
        <begin position="565"/>
        <end position="608"/>
    </location>
</feature>
<feature type="compositionally biased region" description="Polar residues" evidence="5">
    <location>
        <begin position="520"/>
        <end position="539"/>
    </location>
</feature>
<evidence type="ECO:0000256" key="2">
    <source>
        <dbReference type="ARBA" id="ARBA00022771"/>
    </source>
</evidence>
<dbReference type="PROSITE" id="PS50089">
    <property type="entry name" value="ZF_RING_2"/>
    <property type="match status" value="1"/>
</dbReference>
<keyword evidence="2 4" id="KW-0863">Zinc-finger</keyword>
<dbReference type="HOGENOM" id="CLU_342415_0_0_1"/>
<dbReference type="STRING" id="35128.B8BUJ9"/>
<dbReference type="GO" id="GO:0061630">
    <property type="term" value="F:ubiquitin protein ligase activity"/>
    <property type="evidence" value="ECO:0000318"/>
    <property type="project" value="GO_Central"/>
</dbReference>
<feature type="region of interest" description="Disordered" evidence="5">
    <location>
        <begin position="515"/>
        <end position="539"/>
    </location>
</feature>
<feature type="compositionally biased region" description="Polar residues" evidence="5">
    <location>
        <begin position="818"/>
        <end position="828"/>
    </location>
</feature>
<dbReference type="OMA" id="NECPCCR"/>
<feature type="transmembrane region" description="Helical" evidence="6">
    <location>
        <begin position="81"/>
        <end position="106"/>
    </location>
</feature>
<reference evidence="8 9" key="2">
    <citation type="journal article" date="2008" name="Nature">
        <title>The Phaeodactylum genome reveals the evolutionary history of diatom genomes.</title>
        <authorList>
            <person name="Bowler C."/>
            <person name="Allen A.E."/>
            <person name="Badger J.H."/>
            <person name="Grimwood J."/>
            <person name="Jabbari K."/>
            <person name="Kuo A."/>
            <person name="Maheswari U."/>
            <person name="Martens C."/>
            <person name="Maumus F."/>
            <person name="Otillar R.P."/>
            <person name="Rayko E."/>
            <person name="Salamov A."/>
            <person name="Vandepoele K."/>
            <person name="Beszteri B."/>
            <person name="Gruber A."/>
            <person name="Heijde M."/>
            <person name="Katinka M."/>
            <person name="Mock T."/>
            <person name="Valentin K."/>
            <person name="Verret F."/>
            <person name="Berges J.A."/>
            <person name="Brownlee C."/>
            <person name="Cadoret J.P."/>
            <person name="Chiovitti A."/>
            <person name="Choi C.J."/>
            <person name="Coesel S."/>
            <person name="De Martino A."/>
            <person name="Detter J.C."/>
            <person name="Durkin C."/>
            <person name="Falciatore A."/>
            <person name="Fournet J."/>
            <person name="Haruta M."/>
            <person name="Huysman M.J."/>
            <person name="Jenkins B.D."/>
            <person name="Jiroutova K."/>
            <person name="Jorgensen R.E."/>
            <person name="Joubert Y."/>
            <person name="Kaplan A."/>
            <person name="Kroger N."/>
            <person name="Kroth P.G."/>
            <person name="La Roche J."/>
            <person name="Lindquist E."/>
            <person name="Lommer M."/>
            <person name="Martin-Jezequel V."/>
            <person name="Lopez P.J."/>
            <person name="Lucas S."/>
            <person name="Mangogna M."/>
            <person name="McGinnis K."/>
            <person name="Medlin L.K."/>
            <person name="Montsant A."/>
            <person name="Oudot-Le Secq M.P."/>
            <person name="Napoli C."/>
            <person name="Obornik M."/>
            <person name="Parker M.S."/>
            <person name="Petit J.L."/>
            <person name="Porcel B.M."/>
            <person name="Poulsen N."/>
            <person name="Robison M."/>
            <person name="Rychlewski L."/>
            <person name="Rynearson T.A."/>
            <person name="Schmutz J."/>
            <person name="Shapiro H."/>
            <person name="Siaut M."/>
            <person name="Stanley M."/>
            <person name="Sussman M.R."/>
            <person name="Taylor A.R."/>
            <person name="Vardi A."/>
            <person name="von Dassow P."/>
            <person name="Vyverman W."/>
            <person name="Willis A."/>
            <person name="Wyrwicz L.S."/>
            <person name="Rokhsar D.S."/>
            <person name="Weissenbach J."/>
            <person name="Armbrust E.V."/>
            <person name="Green B.R."/>
            <person name="Van de Peer Y."/>
            <person name="Grigoriev I.V."/>
        </authorList>
    </citation>
    <scope>NUCLEOTIDE SEQUENCE [LARGE SCALE GENOMIC DNA]</scope>
    <source>
        <strain evidence="8 9">CCMP1335</strain>
    </source>
</reference>
<feature type="compositionally biased region" description="Polar residues" evidence="5">
    <location>
        <begin position="718"/>
        <end position="729"/>
    </location>
</feature>
<evidence type="ECO:0000259" key="7">
    <source>
        <dbReference type="PROSITE" id="PS50089"/>
    </source>
</evidence>
<gene>
    <name evidence="8" type="ORF">THAPSDRAFT_21308</name>
</gene>
<sequence length="828" mass="90478">MQKDPDDSRPLHGLRGFSHVINSARRLSTVAMDIDGTNATSASTLFDNTNTTIIVVQEPPITSNIPPSNEAASAPSTEHSFLLPLLLFLMFLPFIAAAVAQTIYCFKKRQRDRIERELSAMNAHPNGRRLILDVLFKENSRPVTEEECSPKKKRVLVKKRRKKTPHEQRGSEGIDRSASMDDEEGGVAIDGSIGRKRPSILSGAWWGEERVTSLSDSRIMGDSDDDEGSKTCDESEDHLVIYIPSPQTTLVGYSSDPVGMTVGEGNMSATNHARHCFNTKSADVIDDVASTKEECSVINEDERTEVVDDTTTATNTSRDDSIIQDVQSSEDNVGNDSPLKSDDYYISNANKTRDFELEGDSEGIGREEPIAPCAIFSEPRVTQPPGEMINRVCSTTDSLNTTTKTVQEGPVGVLSRDTDQPTFGLILPDLSTLDDTGDAEKTPAAELVRISRPPSIFRMASLDVTPREMEIKPSSSTVTEAASNIADDSFVQSDAKASTIAGDVTATDILPSHIHDNSINERSNTSNLGGPSQLNPVPSSVTDASSISYFSYEDVSLEDEEAEICAVCLSSYEEGDIRIFSKHCSHVFHKECVFEWLVLGHNECPCCRADMVTKDEIKETSKTLIGSESLAQAMQSGMVEAPPLARGHRLTRQMLARARAARRQSARFVDSRRLSTNGGTSPIQTTPASPSTPVASNTNTHYNDWLWATRFEANTISGSQPLASRSSDAISDPRQTDNQSEAVDEHHHSTAGALHSSTSLHDNWTSPSHRNTSRSQSGAHARQVTLTPFSNRHPHWQRTNRRDLSPPLIEIQPRPAMSLSTSATSNAP</sequence>
<dbReference type="EMBL" id="CM000639">
    <property type="protein sequence ID" value="EED94771.1"/>
    <property type="molecule type" value="Genomic_DNA"/>
</dbReference>
<dbReference type="PANTHER" id="PTHR14155:SF627">
    <property type="entry name" value="OS06G0192800 PROTEIN"/>
    <property type="match status" value="1"/>
</dbReference>
<dbReference type="GeneID" id="7450380"/>
<protein>
    <recommendedName>
        <fullName evidence="7">RING-type domain-containing protein</fullName>
    </recommendedName>
</protein>
<dbReference type="KEGG" id="tps:THAPSDRAFT_21308"/>
<dbReference type="PaxDb" id="35128-Thaps21308"/>
<dbReference type="SMART" id="SM00184">
    <property type="entry name" value="RING"/>
    <property type="match status" value="1"/>
</dbReference>
<proteinExistence type="predicted"/>
<dbReference type="InParanoid" id="B8BUJ9"/>
<dbReference type="PANTHER" id="PTHR14155">
    <property type="entry name" value="RING FINGER DOMAIN-CONTAINING"/>
    <property type="match status" value="1"/>
</dbReference>
<feature type="region of interest" description="Disordered" evidence="5">
    <location>
        <begin position="718"/>
        <end position="828"/>
    </location>
</feature>
<feature type="region of interest" description="Disordered" evidence="5">
    <location>
        <begin position="142"/>
        <end position="194"/>
    </location>
</feature>
<dbReference type="InterPro" id="IPR053238">
    <property type="entry name" value="RING-H2_zinc_finger"/>
</dbReference>
<feature type="region of interest" description="Disordered" evidence="5">
    <location>
        <begin position="661"/>
        <end position="698"/>
    </location>
</feature>
<keyword evidence="6" id="KW-0812">Transmembrane</keyword>
<dbReference type="SUPFAM" id="SSF57850">
    <property type="entry name" value="RING/U-box"/>
    <property type="match status" value="1"/>
</dbReference>
<dbReference type="Pfam" id="PF13639">
    <property type="entry name" value="zf-RING_2"/>
    <property type="match status" value="1"/>
</dbReference>
<organism evidence="8 9">
    <name type="scientific">Thalassiosira pseudonana</name>
    <name type="common">Marine diatom</name>
    <name type="synonym">Cyclotella nana</name>
    <dbReference type="NCBI Taxonomy" id="35128"/>
    <lineage>
        <taxon>Eukaryota</taxon>
        <taxon>Sar</taxon>
        <taxon>Stramenopiles</taxon>
        <taxon>Ochrophyta</taxon>
        <taxon>Bacillariophyta</taxon>
        <taxon>Coscinodiscophyceae</taxon>
        <taxon>Thalassiosirophycidae</taxon>
        <taxon>Thalassiosirales</taxon>
        <taxon>Thalassiosiraceae</taxon>
        <taxon>Thalassiosira</taxon>
    </lineage>
</organism>
<evidence type="ECO:0000256" key="3">
    <source>
        <dbReference type="ARBA" id="ARBA00022833"/>
    </source>
</evidence>
<evidence type="ECO:0000256" key="4">
    <source>
        <dbReference type="PROSITE-ProRule" id="PRU00175"/>
    </source>
</evidence>
<accession>B8BUJ9</accession>
<dbReference type="Gene3D" id="3.30.40.10">
    <property type="entry name" value="Zinc/RING finger domain, C3HC4 (zinc finger)"/>
    <property type="match status" value="1"/>
</dbReference>
<evidence type="ECO:0000256" key="5">
    <source>
        <dbReference type="SAM" id="MobiDB-lite"/>
    </source>
</evidence>
<keyword evidence="1" id="KW-0479">Metal-binding</keyword>
<dbReference type="eggNOG" id="KOG0800">
    <property type="taxonomic scope" value="Eukaryota"/>
</dbReference>
<keyword evidence="9" id="KW-1185">Reference proteome</keyword>
<name>B8BUJ9_THAPS</name>
<dbReference type="RefSeq" id="XP_002287328.1">
    <property type="nucleotide sequence ID" value="XM_002287292.1"/>
</dbReference>
<feature type="compositionally biased region" description="Basic residues" evidence="5">
    <location>
        <begin position="151"/>
        <end position="164"/>
    </location>
</feature>
<evidence type="ECO:0000256" key="1">
    <source>
        <dbReference type="ARBA" id="ARBA00022723"/>
    </source>
</evidence>
<dbReference type="AlphaFoldDB" id="B8BUJ9"/>
<dbReference type="InterPro" id="IPR001841">
    <property type="entry name" value="Znf_RING"/>
</dbReference>
<feature type="compositionally biased region" description="Basic and acidic residues" evidence="5">
    <location>
        <begin position="165"/>
        <end position="179"/>
    </location>
</feature>
<dbReference type="Proteomes" id="UP000001449">
    <property type="component" value="Chromosome 2"/>
</dbReference>
<dbReference type="InterPro" id="IPR013083">
    <property type="entry name" value="Znf_RING/FYVE/PHD"/>
</dbReference>